<dbReference type="Pfam" id="PF16976">
    <property type="entry name" value="RcpC"/>
    <property type="match status" value="1"/>
</dbReference>
<name>A0A2C6MD61_9FIRM</name>
<evidence type="ECO:0000313" key="3">
    <source>
        <dbReference type="Proteomes" id="UP000222564"/>
    </source>
</evidence>
<accession>A0A2C6MD61</accession>
<gene>
    <name evidence="2" type="ORF">P378_04470</name>
</gene>
<evidence type="ECO:0000259" key="1">
    <source>
        <dbReference type="Pfam" id="PF16976"/>
    </source>
</evidence>
<sequence length="234" mass="25346">MRSKLILILAIVFGLAAAFGVYQYLDNLKKSYRSSGNFKQVVVPKQMIGPRTMVTEQMVKVKDIPVELIQPGTAMELNEVVGKISRSELFAEEPILLSRLHKDNDLSGGLALTIPHGQRALTVAVDDISGVAGLLRPGDHVDVLVTFDHEAEKATLTSLIMQNITILAVGQSLDGAQKGDKKVNTQTVTLAVKPDQAPPLTLASENGTIRLMLRSPKDEGTVSLPSARMQNLVR</sequence>
<organism evidence="2 3">
    <name type="scientific">Desulforamulus profundi</name>
    <dbReference type="NCBI Taxonomy" id="1383067"/>
    <lineage>
        <taxon>Bacteria</taxon>
        <taxon>Bacillati</taxon>
        <taxon>Bacillota</taxon>
        <taxon>Clostridia</taxon>
        <taxon>Eubacteriales</taxon>
        <taxon>Peptococcaceae</taxon>
        <taxon>Desulforamulus</taxon>
    </lineage>
</organism>
<evidence type="ECO:0000313" key="2">
    <source>
        <dbReference type="EMBL" id="PHJ39209.1"/>
    </source>
</evidence>
<dbReference type="OrthoDB" id="163768at2"/>
<dbReference type="AlphaFoldDB" id="A0A2C6MD61"/>
<dbReference type="NCBIfam" id="TIGR03177">
    <property type="entry name" value="pilus_cpaB"/>
    <property type="match status" value="1"/>
</dbReference>
<reference evidence="2 3" key="1">
    <citation type="submission" date="2013-09" db="EMBL/GenBank/DDBJ databases">
        <title>Biodegradation of hydrocarbons in the deep terrestrial subsurface : characterization of a microbial consortium composed of two Desulfotomaculum species originating from a deep geological formation.</title>
        <authorList>
            <person name="Aullo T."/>
            <person name="Berlendis S."/>
            <person name="Lascourreges J.-F."/>
            <person name="Dessort D."/>
            <person name="Saint-Laurent S."/>
            <person name="Schraauwers B."/>
            <person name="Mas J."/>
            <person name="Magot M."/>
            <person name="Ranchou-Peyruse A."/>
        </authorList>
    </citation>
    <scope>NUCLEOTIDE SEQUENCE [LARGE SCALE GENOMIC DNA]</scope>
    <source>
        <strain evidence="2 3">Bs107</strain>
    </source>
</reference>
<dbReference type="Proteomes" id="UP000222564">
    <property type="component" value="Unassembled WGS sequence"/>
</dbReference>
<proteinExistence type="predicted"/>
<dbReference type="CDD" id="cd11614">
    <property type="entry name" value="SAF_CpaB_FlgA_like"/>
    <property type="match status" value="1"/>
</dbReference>
<dbReference type="EMBL" id="AWQQ01000027">
    <property type="protein sequence ID" value="PHJ39209.1"/>
    <property type="molecule type" value="Genomic_DNA"/>
</dbReference>
<dbReference type="RefSeq" id="WP_099082343.1">
    <property type="nucleotide sequence ID" value="NZ_AWQQ01000027.1"/>
</dbReference>
<dbReference type="InterPro" id="IPR017592">
    <property type="entry name" value="Pilus_assmbl_Flp-typ_CpaB"/>
</dbReference>
<protein>
    <submittedName>
        <fullName evidence="2">Pilus assembly protein CpaB</fullName>
    </submittedName>
</protein>
<dbReference type="InterPro" id="IPR031571">
    <property type="entry name" value="RcpC_dom"/>
</dbReference>
<feature type="domain" description="Flp pilus assembly protein RcpC/CpaB" evidence="1">
    <location>
        <begin position="109"/>
        <end position="214"/>
    </location>
</feature>
<keyword evidence="3" id="KW-1185">Reference proteome</keyword>
<comment type="caution">
    <text evidence="2">The sequence shown here is derived from an EMBL/GenBank/DDBJ whole genome shotgun (WGS) entry which is preliminary data.</text>
</comment>
<dbReference type="Gene3D" id="3.90.1210.10">
    <property type="entry name" value="Antifreeze-like/N-acetylneuraminic acid synthase C-terminal domain"/>
    <property type="match status" value="1"/>
</dbReference>